<comment type="caution">
    <text evidence="8">The sequence shown here is derived from an EMBL/GenBank/DDBJ whole genome shotgun (WGS) entry which is preliminary data.</text>
</comment>
<organism evidence="8 9">
    <name type="scientific">Coccomyxa viridis</name>
    <dbReference type="NCBI Taxonomy" id="1274662"/>
    <lineage>
        <taxon>Eukaryota</taxon>
        <taxon>Viridiplantae</taxon>
        <taxon>Chlorophyta</taxon>
        <taxon>core chlorophytes</taxon>
        <taxon>Trebouxiophyceae</taxon>
        <taxon>Trebouxiophyceae incertae sedis</taxon>
        <taxon>Coccomyxaceae</taxon>
        <taxon>Coccomyxa</taxon>
    </lineage>
</organism>
<dbReference type="SMART" id="SM01005">
    <property type="entry name" value="Ala_racemase_C"/>
    <property type="match status" value="1"/>
</dbReference>
<name>A0AAV1I923_9CHLO</name>
<accession>A0AAV1I923</accession>
<dbReference type="InterPro" id="IPR011079">
    <property type="entry name" value="Ala_racemase_C"/>
</dbReference>
<dbReference type="PANTHER" id="PTHR30511">
    <property type="entry name" value="ALANINE RACEMASE"/>
    <property type="match status" value="1"/>
</dbReference>
<dbReference type="PRINTS" id="PR00992">
    <property type="entry name" value="ALARACEMASE"/>
</dbReference>
<feature type="modified residue" description="N6-(pyridoxal phosphate)lysine" evidence="4">
    <location>
        <position position="157"/>
    </location>
</feature>
<feature type="binding site" evidence="5">
    <location>
        <position position="413"/>
    </location>
    <ligand>
        <name>substrate</name>
    </ligand>
</feature>
<dbReference type="GO" id="GO:0005829">
    <property type="term" value="C:cytosol"/>
    <property type="evidence" value="ECO:0007669"/>
    <property type="project" value="TreeGrafter"/>
</dbReference>
<comment type="cofactor">
    <cofactor evidence="1 4">
        <name>pyridoxal 5'-phosphate</name>
        <dbReference type="ChEBI" id="CHEBI:597326"/>
    </cofactor>
</comment>
<dbReference type="SUPFAM" id="SSF51419">
    <property type="entry name" value="PLP-binding barrel"/>
    <property type="match status" value="1"/>
</dbReference>
<protein>
    <recommendedName>
        <fullName evidence="7">Alanine racemase C-terminal domain-containing protein</fullName>
    </recommendedName>
</protein>
<proteinExistence type="predicted"/>
<keyword evidence="9" id="KW-1185">Reference proteome</keyword>
<dbReference type="Gene3D" id="2.40.37.10">
    <property type="entry name" value="Lyase, Ornithine Decarboxylase, Chain A, domain 1"/>
    <property type="match status" value="1"/>
</dbReference>
<evidence type="ECO:0000256" key="5">
    <source>
        <dbReference type="PIRSR" id="PIRSR600821-52"/>
    </source>
</evidence>
<evidence type="ECO:0000256" key="4">
    <source>
        <dbReference type="PIRSR" id="PIRSR600821-50"/>
    </source>
</evidence>
<dbReference type="EMBL" id="CAUYUE010000009">
    <property type="protein sequence ID" value="CAK0783713.1"/>
    <property type="molecule type" value="Genomic_DNA"/>
</dbReference>
<gene>
    <name evidence="8" type="ORF">CVIRNUC_006912</name>
</gene>
<dbReference type="InterPro" id="IPR000821">
    <property type="entry name" value="Ala_racemase"/>
</dbReference>
<dbReference type="SUPFAM" id="SSF50621">
    <property type="entry name" value="Alanine racemase C-terminal domain-like"/>
    <property type="match status" value="1"/>
</dbReference>
<evidence type="ECO:0000256" key="1">
    <source>
        <dbReference type="ARBA" id="ARBA00001933"/>
    </source>
</evidence>
<evidence type="ECO:0000313" key="8">
    <source>
        <dbReference type="EMBL" id="CAK0783713.1"/>
    </source>
</evidence>
<dbReference type="AlphaFoldDB" id="A0AAV1I923"/>
<dbReference type="InterPro" id="IPR009006">
    <property type="entry name" value="Ala_racemase/Decarboxylase_C"/>
</dbReference>
<keyword evidence="3" id="KW-0413">Isomerase</keyword>
<dbReference type="Pfam" id="PF00842">
    <property type="entry name" value="Ala_racemase_C"/>
    <property type="match status" value="1"/>
</dbReference>
<dbReference type="GO" id="GO:0030170">
    <property type="term" value="F:pyridoxal phosphate binding"/>
    <property type="evidence" value="ECO:0007669"/>
    <property type="project" value="TreeGrafter"/>
</dbReference>
<dbReference type="Pfam" id="PF01168">
    <property type="entry name" value="Ala_racemase_N"/>
    <property type="match status" value="1"/>
</dbReference>
<evidence type="ECO:0000256" key="2">
    <source>
        <dbReference type="ARBA" id="ARBA00022898"/>
    </source>
</evidence>
<feature type="domain" description="Alanine racemase C-terminal" evidence="7">
    <location>
        <begin position="349"/>
        <end position="461"/>
    </location>
</feature>
<feature type="signal peptide" evidence="6">
    <location>
        <begin position="1"/>
        <end position="29"/>
    </location>
</feature>
<dbReference type="InterPro" id="IPR001608">
    <property type="entry name" value="Ala_racemase_N"/>
</dbReference>
<evidence type="ECO:0000313" key="9">
    <source>
        <dbReference type="Proteomes" id="UP001314263"/>
    </source>
</evidence>
<evidence type="ECO:0000256" key="3">
    <source>
        <dbReference type="ARBA" id="ARBA00023235"/>
    </source>
</evidence>
<evidence type="ECO:0000256" key="6">
    <source>
        <dbReference type="SAM" id="SignalP"/>
    </source>
</evidence>
<dbReference type="Gene3D" id="3.20.20.10">
    <property type="entry name" value="Alanine racemase"/>
    <property type="match status" value="1"/>
</dbReference>
<keyword evidence="2 4" id="KW-0663">Pyridoxal phosphate</keyword>
<dbReference type="GO" id="GO:0008784">
    <property type="term" value="F:alanine racemase activity"/>
    <property type="evidence" value="ECO:0007669"/>
    <property type="project" value="InterPro"/>
</dbReference>
<feature type="chain" id="PRO_5043639966" description="Alanine racemase C-terminal domain-containing protein" evidence="6">
    <location>
        <begin position="30"/>
        <end position="493"/>
    </location>
</feature>
<dbReference type="Proteomes" id="UP001314263">
    <property type="component" value="Unassembled WGS sequence"/>
</dbReference>
<dbReference type="InterPro" id="IPR029066">
    <property type="entry name" value="PLP-binding_barrel"/>
</dbReference>
<keyword evidence="6" id="KW-0732">Signal</keyword>
<dbReference type="PANTHER" id="PTHR30511:SF0">
    <property type="entry name" value="ALANINE RACEMASE, CATABOLIC-RELATED"/>
    <property type="match status" value="1"/>
</dbReference>
<dbReference type="GO" id="GO:0006522">
    <property type="term" value="P:alanine metabolic process"/>
    <property type="evidence" value="ECO:0007669"/>
    <property type="project" value="InterPro"/>
</dbReference>
<feature type="binding site" evidence="5">
    <location>
        <position position="258"/>
    </location>
    <ligand>
        <name>substrate</name>
    </ligand>
</feature>
<evidence type="ECO:0000259" key="7">
    <source>
        <dbReference type="SMART" id="SM01005"/>
    </source>
</evidence>
<sequence length="493" mass="51924">MIGPLGTRLSATACLAVLIATAAGPSVLGRQAGPMQSEAASSGNGQSHEFGYAAPIAAVLQASIAPAPATAVTAAAPAPALSAAMAVSDEDLFSPGLSGAERRRFTVEDDSTGPPVLDLATTDSNTWLEVNYTQLVATGRRLLPRVKPGTIAMAMVKGGGYGHGVVTAAKAFLESGYAEIGTGTLNEALALRRSGVTAPVHLCYQPDIQSARAVAHAHDVQVYVEDKDFLSALCRAATAENKTTPVLVHITVSTGAVREGVRTEAEALALGHQVAACPGLHLRGVMTHHGRLDVFQPIVKAFKDTFGQDIIAHMATSTSGFFQGQEYHLDLVRLGTVNYLFGNQSSSSAARWLTRITGIKQVHPGDMLGYDETSVTRNMTIAVTNAGTVDGADTVTEVVIRGKVCRVVGHGGMNMHMIDITDVPDAKVGDLVMMHGCCADDGRFLNVWVPSIWPNVERIEIRGSEGAYHQEQQMRLNNATSSGSYALAQELQD</sequence>
<reference evidence="8 9" key="1">
    <citation type="submission" date="2023-10" db="EMBL/GenBank/DDBJ databases">
        <authorList>
            <person name="Maclean D."/>
            <person name="Macfadyen A."/>
        </authorList>
    </citation>
    <scope>NUCLEOTIDE SEQUENCE [LARGE SCALE GENOMIC DNA]</scope>
</reference>